<comment type="caution">
    <text evidence="2">The sequence shown here is derived from an EMBL/GenBank/DDBJ whole genome shotgun (WGS) entry which is preliminary data.</text>
</comment>
<dbReference type="InterPro" id="IPR013249">
    <property type="entry name" value="RNA_pol_sigma70_r4_t2"/>
</dbReference>
<organism evidence="2 3">
    <name type="scientific">Maribacter algicola</name>
    <dbReference type="NCBI Taxonomy" id="2498892"/>
    <lineage>
        <taxon>Bacteria</taxon>
        <taxon>Pseudomonadati</taxon>
        <taxon>Bacteroidota</taxon>
        <taxon>Flavobacteriia</taxon>
        <taxon>Flavobacteriales</taxon>
        <taxon>Flavobacteriaceae</taxon>
        <taxon>Maribacter</taxon>
    </lineage>
</organism>
<dbReference type="GO" id="GO:0016987">
    <property type="term" value="F:sigma factor activity"/>
    <property type="evidence" value="ECO:0007669"/>
    <property type="project" value="InterPro"/>
</dbReference>
<sequence length="258" mass="30588">MNGTKENTANMGTVVWVVQETYNNLVNLRNQENREAFNKELLRLMPPVQNYVAKRLKTAIRTGTLNKGMFSPNDFTDQLFIEVYDNWELVKNEYDLRPFLFKKVDDLLDDRLTEEEFDHMFFENIDTYSKQEWDSMEEEYSTDGDGDLVLLEELDDRSLTKDDYILKHVFITEEEKELAEKLDESLEQERVERHVHMVLNKMSMPMRTVFQLYADQGFTTAEIAHIREVTLDEVETLLSRARKLLKDSFVKRFLIDSN</sequence>
<feature type="domain" description="RNA polymerase sigma factor 70 region 4 type 2" evidence="1">
    <location>
        <begin position="196"/>
        <end position="245"/>
    </location>
</feature>
<evidence type="ECO:0000313" key="3">
    <source>
        <dbReference type="Proteomes" id="UP000286990"/>
    </source>
</evidence>
<dbReference type="Gene3D" id="1.10.10.10">
    <property type="entry name" value="Winged helix-like DNA-binding domain superfamily/Winged helix DNA-binding domain"/>
    <property type="match status" value="1"/>
</dbReference>
<reference evidence="3" key="1">
    <citation type="submission" date="2018-12" db="EMBL/GenBank/DDBJ databases">
        <title>Maribacter lutimaris sp. nov., isolated from marine sediment.</title>
        <authorList>
            <person name="Kim K.K."/>
        </authorList>
    </citation>
    <scope>NUCLEOTIDE SEQUENCE [LARGE SCALE GENOMIC DNA]</scope>
    <source>
        <strain evidence="3">PoM-212</strain>
    </source>
</reference>
<name>A0A426RNU2_9FLAO</name>
<dbReference type="RefSeq" id="WP_125222481.1">
    <property type="nucleotide sequence ID" value="NZ_QUSX01000001.1"/>
</dbReference>
<evidence type="ECO:0000313" key="2">
    <source>
        <dbReference type="EMBL" id="RRQ50659.1"/>
    </source>
</evidence>
<keyword evidence="3" id="KW-1185">Reference proteome</keyword>
<dbReference type="Pfam" id="PF08281">
    <property type="entry name" value="Sigma70_r4_2"/>
    <property type="match status" value="1"/>
</dbReference>
<dbReference type="EMBL" id="QUSX01000001">
    <property type="protein sequence ID" value="RRQ50659.1"/>
    <property type="molecule type" value="Genomic_DNA"/>
</dbReference>
<gene>
    <name evidence="2" type="ORF">DZC72_09045</name>
</gene>
<dbReference type="AlphaFoldDB" id="A0A426RNU2"/>
<dbReference type="GO" id="GO:0006352">
    <property type="term" value="P:DNA-templated transcription initiation"/>
    <property type="evidence" value="ECO:0007669"/>
    <property type="project" value="InterPro"/>
</dbReference>
<dbReference type="InterPro" id="IPR013324">
    <property type="entry name" value="RNA_pol_sigma_r3/r4-like"/>
</dbReference>
<dbReference type="InterPro" id="IPR036388">
    <property type="entry name" value="WH-like_DNA-bd_sf"/>
</dbReference>
<dbReference type="Proteomes" id="UP000286990">
    <property type="component" value="Unassembled WGS sequence"/>
</dbReference>
<dbReference type="OrthoDB" id="1226308at2"/>
<proteinExistence type="predicted"/>
<accession>A0A426RNU2</accession>
<evidence type="ECO:0000259" key="1">
    <source>
        <dbReference type="Pfam" id="PF08281"/>
    </source>
</evidence>
<dbReference type="SUPFAM" id="SSF88659">
    <property type="entry name" value="Sigma3 and sigma4 domains of RNA polymerase sigma factors"/>
    <property type="match status" value="1"/>
</dbReference>
<dbReference type="GO" id="GO:0003677">
    <property type="term" value="F:DNA binding"/>
    <property type="evidence" value="ECO:0007669"/>
    <property type="project" value="InterPro"/>
</dbReference>
<protein>
    <submittedName>
        <fullName evidence="2">Sigma-70 family RNA polymerase sigma factor</fullName>
    </submittedName>
</protein>